<protein>
    <submittedName>
        <fullName evidence="1">Uncharacterized protein</fullName>
    </submittedName>
</protein>
<name>A0A2H4ZVE3_9EURY</name>
<evidence type="ECO:0000313" key="1">
    <source>
        <dbReference type="EMBL" id="AUG46420.1"/>
    </source>
</evidence>
<keyword evidence="2" id="KW-1185">Reference proteome</keyword>
<accession>A0A2H4ZVE3</accession>
<dbReference type="EMBL" id="CP019154">
    <property type="protein sequence ID" value="AUG46420.1"/>
    <property type="molecule type" value="Genomic_DNA"/>
</dbReference>
<dbReference type="AlphaFoldDB" id="A0A2H4ZVE3"/>
<proteinExistence type="predicted"/>
<reference evidence="1 2" key="1">
    <citation type="submission" date="2017-01" db="EMBL/GenBank/DDBJ databases">
        <title>A Red Light-Sensitive Sensory Rhodopsin I From Haloarcula taiwanensis, A New Haloarchaeon Isolated From Taiwan.</title>
        <authorList>
            <person name="Yang C.-S."/>
            <person name="Han Y.-A."/>
            <person name="Chen P.-C."/>
            <person name="Ng W.V."/>
            <person name="Chen T.-W."/>
        </authorList>
    </citation>
    <scope>NUCLEOTIDE SEQUENCE [LARGE SCALE GENOMIC DNA]</scope>
    <source>
        <strain evidence="1 2">Taiwanensis</strain>
    </source>
</reference>
<dbReference type="KEGG" id="hta:BVU17_02365"/>
<gene>
    <name evidence="1" type="ORF">BVU17_02365</name>
</gene>
<evidence type="ECO:0000313" key="2">
    <source>
        <dbReference type="Proteomes" id="UP000242917"/>
    </source>
</evidence>
<dbReference type="OrthoDB" id="185327at2157"/>
<dbReference type="Proteomes" id="UP000242917">
    <property type="component" value="Chromosome I"/>
</dbReference>
<organism evidence="1 2">
    <name type="scientific">Haloarcula taiwanensis</name>
    <dbReference type="NCBI Taxonomy" id="1932004"/>
    <lineage>
        <taxon>Archaea</taxon>
        <taxon>Methanobacteriati</taxon>
        <taxon>Methanobacteriota</taxon>
        <taxon>Stenosarchaea group</taxon>
        <taxon>Halobacteria</taxon>
        <taxon>Halobacteriales</taxon>
        <taxon>Haloarculaceae</taxon>
        <taxon>Haloarcula</taxon>
    </lineage>
</organism>
<sequence>MSGYGLIGTDTPIDDLLEQYFPGAPRNVLYEAFEDETNALLAALLMEMRGDDIDQNVSGDSESVYYSEPGVPVDDTDEQTVSWDFAADTVVVYGFDSPIVVAFKSANKADRFIPLTPSDAPFSLSPPGGLGASKLWYRKMTEGDASTSLNVLALK</sequence>